<feature type="compositionally biased region" description="Polar residues" evidence="1">
    <location>
        <begin position="132"/>
        <end position="151"/>
    </location>
</feature>
<evidence type="ECO:0000259" key="2">
    <source>
        <dbReference type="Pfam" id="PF03217"/>
    </source>
</evidence>
<dbReference type="PATRIC" id="fig|993692.3.peg.1248"/>
<feature type="compositionally biased region" description="Polar residues" evidence="1">
    <location>
        <begin position="100"/>
        <end position="118"/>
    </location>
</feature>
<evidence type="ECO:0000256" key="1">
    <source>
        <dbReference type="SAM" id="MobiDB-lite"/>
    </source>
</evidence>
<dbReference type="InterPro" id="IPR005046">
    <property type="entry name" value="DUF285"/>
</dbReference>
<dbReference type="Gene3D" id="3.80.10.10">
    <property type="entry name" value="Ribonuclease Inhibitor"/>
    <property type="match status" value="1"/>
</dbReference>
<name>A0A0R2L955_9LACO</name>
<reference evidence="3 4" key="1">
    <citation type="journal article" date="2015" name="Genome Announc.">
        <title>Expanding the biotechnology potential of lactobacilli through comparative genomics of 213 strains and associated genera.</title>
        <authorList>
            <person name="Sun Z."/>
            <person name="Harris H.M."/>
            <person name="McCann A."/>
            <person name="Guo C."/>
            <person name="Argimon S."/>
            <person name="Zhang W."/>
            <person name="Yang X."/>
            <person name="Jeffery I.B."/>
            <person name="Cooney J.C."/>
            <person name="Kagawa T.F."/>
            <person name="Liu W."/>
            <person name="Song Y."/>
            <person name="Salvetti E."/>
            <person name="Wrobel A."/>
            <person name="Rasinkangas P."/>
            <person name="Parkhill J."/>
            <person name="Rea M.C."/>
            <person name="O'Sullivan O."/>
            <person name="Ritari J."/>
            <person name="Douillard F.P."/>
            <person name="Paul Ross R."/>
            <person name="Yang R."/>
            <person name="Briner A.E."/>
            <person name="Felis G.E."/>
            <person name="de Vos W.M."/>
            <person name="Barrangou R."/>
            <person name="Klaenhammer T.R."/>
            <person name="Caufield P.W."/>
            <person name="Cui Y."/>
            <person name="Zhang H."/>
            <person name="O'Toole P.W."/>
        </authorList>
    </citation>
    <scope>NUCLEOTIDE SEQUENCE [LARGE SCALE GENOMIC DNA]</scope>
    <source>
        <strain evidence="3 4">DSM 24716</strain>
    </source>
</reference>
<dbReference type="RefSeq" id="WP_057881404.1">
    <property type="nucleotide sequence ID" value="NZ_JQCF01000024.1"/>
</dbReference>
<gene>
    <name evidence="3" type="ORF">IV57_GL001230</name>
</gene>
<dbReference type="InterPro" id="IPR032675">
    <property type="entry name" value="LRR_dom_sf"/>
</dbReference>
<dbReference type="InterPro" id="IPR024968">
    <property type="entry name" value="SlpA_C_lactobacillus"/>
</dbReference>
<accession>A0A0R2L955</accession>
<dbReference type="NCBIfam" id="TIGR02167">
    <property type="entry name" value="Liste_lipo_26"/>
    <property type="match status" value="3"/>
</dbReference>
<proteinExistence type="predicted"/>
<dbReference type="SUPFAM" id="SSF52058">
    <property type="entry name" value="L domain-like"/>
    <property type="match status" value="1"/>
</dbReference>
<organism evidence="3 4">
    <name type="scientific">Companilactobacillus kimchiensis</name>
    <dbReference type="NCBI Taxonomy" id="993692"/>
    <lineage>
        <taxon>Bacteria</taxon>
        <taxon>Bacillati</taxon>
        <taxon>Bacillota</taxon>
        <taxon>Bacilli</taxon>
        <taxon>Lactobacillales</taxon>
        <taxon>Lactobacillaceae</taxon>
        <taxon>Companilactobacillus</taxon>
    </lineage>
</organism>
<comment type="caution">
    <text evidence="3">The sequence shown here is derived from an EMBL/GenBank/DDBJ whole genome shotgun (WGS) entry which is preliminary data.</text>
</comment>
<feature type="compositionally biased region" description="Polar residues" evidence="1">
    <location>
        <begin position="50"/>
        <end position="69"/>
    </location>
</feature>
<dbReference type="Pfam" id="PF03382">
    <property type="entry name" value="DUF285"/>
    <property type="match status" value="1"/>
</dbReference>
<dbReference type="Proteomes" id="UP000051006">
    <property type="component" value="Unassembled WGS sequence"/>
</dbReference>
<feature type="compositionally biased region" description="Low complexity" evidence="1">
    <location>
        <begin position="630"/>
        <end position="640"/>
    </location>
</feature>
<dbReference type="STRING" id="993692.IV57_GL001230"/>
<evidence type="ECO:0000313" key="4">
    <source>
        <dbReference type="Proteomes" id="UP000051006"/>
    </source>
</evidence>
<keyword evidence="4" id="KW-1185">Reference proteome</keyword>
<evidence type="ECO:0000313" key="3">
    <source>
        <dbReference type="EMBL" id="KRN98313.1"/>
    </source>
</evidence>
<dbReference type="Pfam" id="PF03217">
    <property type="entry name" value="SlpA"/>
    <property type="match status" value="1"/>
</dbReference>
<protein>
    <recommendedName>
        <fullName evidence="2">S-layer protein C-terminal domain-containing protein</fullName>
    </recommendedName>
</protein>
<dbReference type="EMBL" id="JQCF01000024">
    <property type="protein sequence ID" value="KRN98313.1"/>
    <property type="molecule type" value="Genomic_DNA"/>
</dbReference>
<feature type="region of interest" description="Disordered" evidence="1">
    <location>
        <begin position="50"/>
        <end position="158"/>
    </location>
</feature>
<feature type="compositionally biased region" description="Low complexity" evidence="1">
    <location>
        <begin position="70"/>
        <end position="85"/>
    </location>
</feature>
<feature type="region of interest" description="Disordered" evidence="1">
    <location>
        <begin position="623"/>
        <end position="647"/>
    </location>
</feature>
<dbReference type="AlphaFoldDB" id="A0A0R2L955"/>
<dbReference type="InterPro" id="IPR011889">
    <property type="entry name" value="Liste_lipo_26"/>
</dbReference>
<feature type="domain" description="S-layer protein C-terminal" evidence="2">
    <location>
        <begin position="742"/>
        <end position="786"/>
    </location>
</feature>
<sequence>MRFQQLKQDPNNVLKNKLVKAGKNWIVISSLSIASGLFLMNSITVKADTAPNSTPITQDQVQQPTATSNEQPQSTPSTSTPEETTAPVKADVPDQIADSDLTSNQEGGITKLNTNQLEAEQVPENEPINLKGNPTITEPTPTDEQLGNQPDNKSDFTVPKDNIANGGGSTYSTSLWYISNNGTLHIGPGTLQGGGMYTDKPWRDNDDDIKEISLDGKVEATMNPSINVTPGIFRYFGDMKNLTTVKGLNNLDLSKCPDISLLFCHDPKLVNIDVSQLDVSAVTNMDSIFEYDSSLTNLDLSNWDTRNTVNMGGLISYNTSLETITLPKNTSNVKYFELMFAGDSNLSNIDLSNLDTGNALDITGMFADLPKLKSLSFPKSFTTDKVVNMGFVFENDTSLKNIDISNFNMIKAAGPNTDGYGVSLFEGTDLDSITLGPQNDFNNKDLPLVVPSSKADQWVNIGNGTKENPEANLSFTTGNDSENSTIADLYDGSGKNGVEIFIPFGKKTIPTVPAAHFIENIYLNGNLLPNPTKYDVEIPKDGPITPGSVTEPKIDPTWKIDPSQINLVLPDSSADPIKYDQLKEALGDKDVSLTNLVAAILNGRIQDKDVYTLNMYYTGKEPVKTPDTNPNPAHHSTSHNNHNHGNKPVDNIQTKQINQTIATYSDKDNVPLYFRTDDNLMKLLDNQELSHGTDWFTNEQMTINNESYFQVATDEWVKSGQVYPYTAISENIQTNSDSAKRLYTAEGKLVMERELAPNSVWFTDQLVTINNVKYYRVSTNEFVKASDVSEY</sequence>